<dbReference type="PANTHER" id="PTHR30055">
    <property type="entry name" value="HTH-TYPE TRANSCRIPTIONAL REGULATOR RUTR"/>
    <property type="match status" value="1"/>
</dbReference>
<dbReference type="InterPro" id="IPR050109">
    <property type="entry name" value="HTH-type_TetR-like_transc_reg"/>
</dbReference>
<dbReference type="Gene3D" id="1.10.357.10">
    <property type="entry name" value="Tetracycline Repressor, domain 2"/>
    <property type="match status" value="1"/>
</dbReference>
<dbReference type="EMBL" id="CADCUS010000414">
    <property type="protein sequence ID" value="CAA9424012.1"/>
    <property type="molecule type" value="Genomic_DNA"/>
</dbReference>
<organism evidence="7">
    <name type="scientific">uncultured Pseudonocardia sp</name>
    <dbReference type="NCBI Taxonomy" id="211455"/>
    <lineage>
        <taxon>Bacteria</taxon>
        <taxon>Bacillati</taxon>
        <taxon>Actinomycetota</taxon>
        <taxon>Actinomycetes</taxon>
        <taxon>Pseudonocardiales</taxon>
        <taxon>Pseudonocardiaceae</taxon>
        <taxon>Pseudonocardia</taxon>
        <taxon>environmental samples</taxon>
    </lineage>
</organism>
<evidence type="ECO:0000259" key="6">
    <source>
        <dbReference type="PROSITE" id="PS50977"/>
    </source>
</evidence>
<sequence>MSERSSTVGVVTSARTGRGRRLPPDERRAALVDATLPLVLRHGAGVSTRQIAEAAGVAEGTIFRVFPDKEALLRAVVGAALDPGPLLSALGAIDPARPLRARLVAVVAALQERLSGVFTLFDALGAHPRGGTGPGHQHPRALNEALHAAVVEVVGPDAGRLRVPPGELARLLRLLTFSATHPRVCDGAPLTAERVVDVLLDGVLTRPDREDRPC</sequence>
<evidence type="ECO:0000256" key="3">
    <source>
        <dbReference type="ARBA" id="ARBA00023163"/>
    </source>
</evidence>
<gene>
    <name evidence="7" type="ORF">AVDCRST_MAG66-2822</name>
</gene>
<reference evidence="7" key="1">
    <citation type="submission" date="2020-02" db="EMBL/GenBank/DDBJ databases">
        <authorList>
            <person name="Meier V. D."/>
        </authorList>
    </citation>
    <scope>NUCLEOTIDE SEQUENCE</scope>
    <source>
        <strain evidence="7">AVDCRST_MAG66</strain>
    </source>
</reference>
<feature type="DNA-binding region" description="H-T-H motif" evidence="4">
    <location>
        <begin position="47"/>
        <end position="66"/>
    </location>
</feature>
<keyword evidence="3" id="KW-0804">Transcription</keyword>
<feature type="region of interest" description="Disordered" evidence="5">
    <location>
        <begin position="1"/>
        <end position="23"/>
    </location>
</feature>
<dbReference type="InterPro" id="IPR001647">
    <property type="entry name" value="HTH_TetR"/>
</dbReference>
<dbReference type="PANTHER" id="PTHR30055:SF234">
    <property type="entry name" value="HTH-TYPE TRANSCRIPTIONAL REGULATOR BETI"/>
    <property type="match status" value="1"/>
</dbReference>
<dbReference type="Pfam" id="PF00440">
    <property type="entry name" value="TetR_N"/>
    <property type="match status" value="1"/>
</dbReference>
<keyword evidence="2 4" id="KW-0238">DNA-binding</keyword>
<accession>A0A6J4PZG5</accession>
<evidence type="ECO:0000256" key="2">
    <source>
        <dbReference type="ARBA" id="ARBA00023125"/>
    </source>
</evidence>
<dbReference type="SUPFAM" id="SSF46689">
    <property type="entry name" value="Homeodomain-like"/>
    <property type="match status" value="1"/>
</dbReference>
<dbReference type="InterPro" id="IPR009057">
    <property type="entry name" value="Homeodomain-like_sf"/>
</dbReference>
<proteinExistence type="predicted"/>
<evidence type="ECO:0000313" key="7">
    <source>
        <dbReference type="EMBL" id="CAA9424012.1"/>
    </source>
</evidence>
<keyword evidence="1" id="KW-0805">Transcription regulation</keyword>
<name>A0A6J4PZG5_9PSEU</name>
<evidence type="ECO:0000256" key="5">
    <source>
        <dbReference type="SAM" id="MobiDB-lite"/>
    </source>
</evidence>
<dbReference type="GO" id="GO:0000976">
    <property type="term" value="F:transcription cis-regulatory region binding"/>
    <property type="evidence" value="ECO:0007669"/>
    <property type="project" value="TreeGrafter"/>
</dbReference>
<evidence type="ECO:0000256" key="4">
    <source>
        <dbReference type="PROSITE-ProRule" id="PRU00335"/>
    </source>
</evidence>
<dbReference type="GO" id="GO:0003700">
    <property type="term" value="F:DNA-binding transcription factor activity"/>
    <property type="evidence" value="ECO:0007669"/>
    <property type="project" value="TreeGrafter"/>
</dbReference>
<feature type="compositionally biased region" description="Polar residues" evidence="5">
    <location>
        <begin position="1"/>
        <end position="15"/>
    </location>
</feature>
<protein>
    <submittedName>
        <fullName evidence="7">Transcriptional regulator, AcrR family</fullName>
    </submittedName>
</protein>
<dbReference type="AlphaFoldDB" id="A0A6J4PZG5"/>
<evidence type="ECO:0000256" key="1">
    <source>
        <dbReference type="ARBA" id="ARBA00023015"/>
    </source>
</evidence>
<dbReference type="PRINTS" id="PR00455">
    <property type="entry name" value="HTHTETR"/>
</dbReference>
<dbReference type="PROSITE" id="PS50977">
    <property type="entry name" value="HTH_TETR_2"/>
    <property type="match status" value="1"/>
</dbReference>
<feature type="domain" description="HTH tetR-type" evidence="6">
    <location>
        <begin position="25"/>
        <end position="84"/>
    </location>
</feature>